<dbReference type="Gene3D" id="3.40.50.11060">
    <property type="entry name" value="GTPase HflX, N-terminal domain"/>
    <property type="match status" value="1"/>
</dbReference>
<comment type="caution">
    <text evidence="7">The sequence shown here is derived from an EMBL/GenBank/DDBJ whole genome shotgun (WGS) entry which is preliminary data.</text>
</comment>
<sequence>MIRTFLRRLFSERCIIIHPVSQHHRGVKGEIAMAEEAIGLAKSLGWSVERGPKALNEEVLYPDAINLTAEEVDENSHGRKLKSRNNSYSTHTIEGEKLHNWDDVEIAGTGMKGYYVNGSFYWDPTEEHTTDEEDFVGDEWKDAITRHEIASTSLVRVRKPNSALFFGTGKVREIGQVIAERGASAVFINTTLSPLQHRNLDNKWNQILKENDPEKKVMIVDRMSIILRIFAERARTKIAKLQLEMAWLKYVKTRLVRGEGNTISGLLSAFQGKFGTGGLQEMEIVSARGRGGTGKMGGEGEKQLEMEKRQINDREAKLRAEIDRAQDLLVKKGKEGILKNYPTFAIIGYTNAGKTALMNFLTGENLISEDLLFQTLNTTARKLSLPSGQSAVLLDTVGFITDLPHDLVEAFKSTLEGVQTADVVLHIRDISHPFTELQKKAVFKVLSDINYPPEKFFKRYIEVWNKVDLIEKDIKIEEIDESPYPIVAISAKYGINIDKLLEACDEIGMKVMGRKKMTLAFPIEEFSMRMGWISEQLHIAMPTYEVEEKRGKTIAKVAVCMDDTTHQRYIANFEHYEKKRR</sequence>
<evidence type="ECO:0000256" key="4">
    <source>
        <dbReference type="ARBA" id="ARBA00023134"/>
    </source>
</evidence>
<name>A0AAU9KMS6_9CILI</name>
<keyword evidence="3" id="KW-0460">Magnesium</keyword>
<evidence type="ECO:0000313" key="8">
    <source>
        <dbReference type="Proteomes" id="UP001162131"/>
    </source>
</evidence>
<dbReference type="Gene3D" id="3.40.50.300">
    <property type="entry name" value="P-loop containing nucleotide triphosphate hydrolases"/>
    <property type="match status" value="1"/>
</dbReference>
<dbReference type="SUPFAM" id="SSF52540">
    <property type="entry name" value="P-loop containing nucleoside triphosphate hydrolases"/>
    <property type="match status" value="1"/>
</dbReference>
<reference evidence="7" key="1">
    <citation type="submission" date="2021-09" db="EMBL/GenBank/DDBJ databases">
        <authorList>
            <consortium name="AG Swart"/>
            <person name="Singh M."/>
            <person name="Singh A."/>
            <person name="Seah K."/>
            <person name="Emmerich C."/>
        </authorList>
    </citation>
    <scope>NUCLEOTIDE SEQUENCE</scope>
    <source>
        <strain evidence="7">ATCC30299</strain>
    </source>
</reference>
<dbReference type="Pfam" id="PF16360">
    <property type="entry name" value="GTP-bdg_M"/>
    <property type="match status" value="1"/>
</dbReference>
<dbReference type="Pfam" id="PF13167">
    <property type="entry name" value="GTP-bdg_N"/>
    <property type="match status" value="1"/>
</dbReference>
<evidence type="ECO:0000256" key="3">
    <source>
        <dbReference type="ARBA" id="ARBA00022842"/>
    </source>
</evidence>
<evidence type="ECO:0000256" key="2">
    <source>
        <dbReference type="ARBA" id="ARBA00022741"/>
    </source>
</evidence>
<dbReference type="GO" id="GO:0005525">
    <property type="term" value="F:GTP binding"/>
    <property type="evidence" value="ECO:0007669"/>
    <property type="project" value="UniProtKB-KW"/>
</dbReference>
<evidence type="ECO:0000259" key="6">
    <source>
        <dbReference type="PROSITE" id="PS51705"/>
    </source>
</evidence>
<dbReference type="AlphaFoldDB" id="A0AAU9KMS6"/>
<dbReference type="PANTHER" id="PTHR10229:SF8">
    <property type="entry name" value="GTPASE HFLX"/>
    <property type="match status" value="1"/>
</dbReference>
<keyword evidence="4" id="KW-0342">GTP-binding</keyword>
<keyword evidence="2" id="KW-0547">Nucleotide-binding</keyword>
<dbReference type="Proteomes" id="UP001162131">
    <property type="component" value="Unassembled WGS sequence"/>
</dbReference>
<evidence type="ECO:0000313" key="7">
    <source>
        <dbReference type="EMBL" id="CAG9335371.1"/>
    </source>
</evidence>
<dbReference type="GO" id="GO:0005737">
    <property type="term" value="C:cytoplasm"/>
    <property type="evidence" value="ECO:0007669"/>
    <property type="project" value="TreeGrafter"/>
</dbReference>
<dbReference type="InterPro" id="IPR032305">
    <property type="entry name" value="GTP-bd_M"/>
</dbReference>
<dbReference type="PANTHER" id="PTHR10229">
    <property type="entry name" value="GTP-BINDING PROTEIN HFLX"/>
    <property type="match status" value="1"/>
</dbReference>
<dbReference type="GO" id="GO:0046872">
    <property type="term" value="F:metal ion binding"/>
    <property type="evidence" value="ECO:0007669"/>
    <property type="project" value="UniProtKB-KW"/>
</dbReference>
<dbReference type="InterPro" id="IPR042108">
    <property type="entry name" value="GTPase_HflX_N_sf"/>
</dbReference>
<evidence type="ECO:0000256" key="5">
    <source>
        <dbReference type="SAM" id="Coils"/>
    </source>
</evidence>
<protein>
    <recommendedName>
        <fullName evidence="6">Hflx-type G domain-containing protein</fullName>
    </recommendedName>
</protein>
<keyword evidence="1" id="KW-0479">Metal-binding</keyword>
<dbReference type="InterPro" id="IPR016496">
    <property type="entry name" value="GTPase_HflX"/>
</dbReference>
<feature type="coiled-coil region" evidence="5">
    <location>
        <begin position="301"/>
        <end position="328"/>
    </location>
</feature>
<accession>A0AAU9KMS6</accession>
<dbReference type="InterPro" id="IPR030394">
    <property type="entry name" value="G_HFLX_dom"/>
</dbReference>
<evidence type="ECO:0000256" key="1">
    <source>
        <dbReference type="ARBA" id="ARBA00022723"/>
    </source>
</evidence>
<gene>
    <name evidence="7" type="ORF">BSTOLATCC_MIC63847</name>
</gene>
<dbReference type="Pfam" id="PF01926">
    <property type="entry name" value="MMR_HSR1"/>
    <property type="match status" value="1"/>
</dbReference>
<dbReference type="EMBL" id="CAJZBQ010000062">
    <property type="protein sequence ID" value="CAG9335371.1"/>
    <property type="molecule type" value="Genomic_DNA"/>
</dbReference>
<dbReference type="PROSITE" id="PS51705">
    <property type="entry name" value="G_HFLX"/>
    <property type="match status" value="1"/>
</dbReference>
<dbReference type="GO" id="GO:0043022">
    <property type="term" value="F:ribosome binding"/>
    <property type="evidence" value="ECO:0007669"/>
    <property type="project" value="TreeGrafter"/>
</dbReference>
<dbReference type="InterPro" id="IPR006073">
    <property type="entry name" value="GTP-bd"/>
</dbReference>
<proteinExistence type="predicted"/>
<keyword evidence="5" id="KW-0175">Coiled coil</keyword>
<dbReference type="InterPro" id="IPR025121">
    <property type="entry name" value="GTPase_HflX_N"/>
</dbReference>
<dbReference type="CDD" id="cd01878">
    <property type="entry name" value="HflX"/>
    <property type="match status" value="1"/>
</dbReference>
<dbReference type="InterPro" id="IPR027417">
    <property type="entry name" value="P-loop_NTPase"/>
</dbReference>
<feature type="domain" description="Hflx-type G" evidence="6">
    <location>
        <begin position="342"/>
        <end position="512"/>
    </location>
</feature>
<organism evidence="7 8">
    <name type="scientific">Blepharisma stoltei</name>
    <dbReference type="NCBI Taxonomy" id="1481888"/>
    <lineage>
        <taxon>Eukaryota</taxon>
        <taxon>Sar</taxon>
        <taxon>Alveolata</taxon>
        <taxon>Ciliophora</taxon>
        <taxon>Postciliodesmatophora</taxon>
        <taxon>Heterotrichea</taxon>
        <taxon>Heterotrichida</taxon>
        <taxon>Blepharismidae</taxon>
        <taxon>Blepharisma</taxon>
    </lineage>
</organism>
<keyword evidence="8" id="KW-1185">Reference proteome</keyword>